<keyword evidence="2" id="KW-0808">Transferase</keyword>
<accession>A0A8H6YQ33</accession>
<comment type="caution">
    <text evidence="3">The sequence shown here is derived from an EMBL/GenBank/DDBJ whole genome shotgun (WGS) entry which is preliminary data.</text>
</comment>
<comment type="similarity">
    <text evidence="1">Belongs to the tryptophan dimethylallyltransferase family.</text>
</comment>
<dbReference type="AlphaFoldDB" id="A0A8H6YQ33"/>
<gene>
    <name evidence="3" type="ORF">MVEN_00575100</name>
</gene>
<name>A0A8H6YQ33_9AGAR</name>
<dbReference type="CDD" id="cd13929">
    <property type="entry name" value="PT-DMATS_CymD"/>
    <property type="match status" value="1"/>
</dbReference>
<dbReference type="Proteomes" id="UP000620124">
    <property type="component" value="Unassembled WGS sequence"/>
</dbReference>
<dbReference type="SFLD" id="SFLDS00036">
    <property type="entry name" value="Aromatic_Prenyltransferase"/>
    <property type="match status" value="1"/>
</dbReference>
<dbReference type="InterPro" id="IPR017795">
    <property type="entry name" value="ABBA_NscD-like"/>
</dbReference>
<dbReference type="NCBIfam" id="TIGR03429">
    <property type="entry name" value="arom_pren_DMATS"/>
    <property type="match status" value="1"/>
</dbReference>
<dbReference type="GO" id="GO:0009820">
    <property type="term" value="P:alkaloid metabolic process"/>
    <property type="evidence" value="ECO:0007669"/>
    <property type="project" value="InterPro"/>
</dbReference>
<sequence length="512" mass="57147">MSTTIDHTALWADGRYFAQVPVAGKITPPPETSSVEEIVYSVAKQLLGDSYKLREGVVVPKDADGLEVYRILTQALPVLSEQSKFFWERAARTLASMLATAKYPIHAQTSHLVFWWARLGGINGPTVKGTSKEQLSEFTRDGSCVEFSWVIPPETDPTAPCNRKIRFGIDPFHPDLRTRLAGGAVTDYLWSDIGGMGIVSQKGGKEWRDLIEKWLFPNLESPEQVVPGCTYFVGFDLEPSGSITLKHYYMPPPPDPNVEHAFKSATNRLTSDLSPFKPICAALHPSLVQPLEVLIDFLANEGKDSGLLFAMVACDLKPLEDNRLKLYLWTPRHTLKQIIHNMTLGGKLKGPKYDAAMADLTKLFKHLFPYATDENVELRPQHVIDDVPDAYAEEQPGRHDAGLLYYYEFFVGEPNPYSKVYFLMDFFGKNDLTTAQSVEGFLREVGKPGESGWFPGDIARACPHRDLGARTGTQTGFSFGIKPKGWDVTGYYSPEVFRAAEEAEERSKKLSA</sequence>
<organism evidence="3 4">
    <name type="scientific">Mycena venus</name>
    <dbReference type="NCBI Taxonomy" id="2733690"/>
    <lineage>
        <taxon>Eukaryota</taxon>
        <taxon>Fungi</taxon>
        <taxon>Dikarya</taxon>
        <taxon>Basidiomycota</taxon>
        <taxon>Agaricomycotina</taxon>
        <taxon>Agaricomycetes</taxon>
        <taxon>Agaricomycetidae</taxon>
        <taxon>Agaricales</taxon>
        <taxon>Marasmiineae</taxon>
        <taxon>Mycenaceae</taxon>
        <taxon>Mycena</taxon>
    </lineage>
</organism>
<evidence type="ECO:0000256" key="2">
    <source>
        <dbReference type="ARBA" id="ARBA00022679"/>
    </source>
</evidence>
<dbReference type="Pfam" id="PF11991">
    <property type="entry name" value="Trp_DMAT"/>
    <property type="match status" value="1"/>
</dbReference>
<proteinExistence type="inferred from homology"/>
<evidence type="ECO:0000313" key="3">
    <source>
        <dbReference type="EMBL" id="KAF7362286.1"/>
    </source>
</evidence>
<keyword evidence="4" id="KW-1185">Reference proteome</keyword>
<evidence type="ECO:0000313" key="4">
    <source>
        <dbReference type="Proteomes" id="UP000620124"/>
    </source>
</evidence>
<dbReference type="SFLD" id="SFLDG01162">
    <property type="entry name" value="I"/>
    <property type="match status" value="1"/>
</dbReference>
<dbReference type="OrthoDB" id="3354387at2759"/>
<dbReference type="PANTHER" id="PTHR40627:SF4">
    <property type="entry name" value="PRENYLTRANSFERASE ASQH1-RELATED"/>
    <property type="match status" value="1"/>
</dbReference>
<dbReference type="EMBL" id="JACAZI010000004">
    <property type="protein sequence ID" value="KAF7362286.1"/>
    <property type="molecule type" value="Genomic_DNA"/>
</dbReference>
<evidence type="ECO:0000256" key="1">
    <source>
        <dbReference type="ARBA" id="ARBA00010209"/>
    </source>
</evidence>
<reference evidence="3" key="1">
    <citation type="submission" date="2020-05" db="EMBL/GenBank/DDBJ databases">
        <title>Mycena genomes resolve the evolution of fungal bioluminescence.</title>
        <authorList>
            <person name="Tsai I.J."/>
        </authorList>
    </citation>
    <scope>NUCLEOTIDE SEQUENCE</scope>
    <source>
        <strain evidence="3">CCC161011</strain>
    </source>
</reference>
<dbReference type="InterPro" id="IPR033964">
    <property type="entry name" value="ABBA"/>
</dbReference>
<dbReference type="PANTHER" id="PTHR40627">
    <property type="entry name" value="INDOLE PRENYLTRANSFERASE TDIB-RELATED"/>
    <property type="match status" value="1"/>
</dbReference>
<protein>
    <submittedName>
        <fullName evidence="3">7-dimethylallyltryptophan synthase</fullName>
    </submittedName>
</protein>
<dbReference type="GO" id="GO:0016765">
    <property type="term" value="F:transferase activity, transferring alkyl or aryl (other than methyl) groups"/>
    <property type="evidence" value="ECO:0007669"/>
    <property type="project" value="InterPro"/>
</dbReference>